<name>A0A1Y2ECC8_9PEZI</name>
<feature type="compositionally biased region" description="Low complexity" evidence="1">
    <location>
        <begin position="125"/>
        <end position="138"/>
    </location>
</feature>
<organism evidence="2 3">
    <name type="scientific">Pseudomassariella vexata</name>
    <dbReference type="NCBI Taxonomy" id="1141098"/>
    <lineage>
        <taxon>Eukaryota</taxon>
        <taxon>Fungi</taxon>
        <taxon>Dikarya</taxon>
        <taxon>Ascomycota</taxon>
        <taxon>Pezizomycotina</taxon>
        <taxon>Sordariomycetes</taxon>
        <taxon>Xylariomycetidae</taxon>
        <taxon>Amphisphaeriales</taxon>
        <taxon>Pseudomassariaceae</taxon>
        <taxon>Pseudomassariella</taxon>
    </lineage>
</organism>
<protein>
    <submittedName>
        <fullName evidence="2">Uncharacterized protein</fullName>
    </submittedName>
</protein>
<dbReference type="RefSeq" id="XP_040719203.1">
    <property type="nucleotide sequence ID" value="XM_040858087.1"/>
</dbReference>
<dbReference type="PANTHER" id="PTHR34693:SF2">
    <property type="entry name" value="DUF3602 DOMAIN-CONTAINING PROTEIN"/>
    <property type="match status" value="1"/>
</dbReference>
<keyword evidence="3" id="KW-1185">Reference proteome</keyword>
<reference evidence="2 3" key="1">
    <citation type="submission" date="2016-07" db="EMBL/GenBank/DDBJ databases">
        <title>Pervasive Adenine N6-methylation of Active Genes in Fungi.</title>
        <authorList>
            <consortium name="DOE Joint Genome Institute"/>
            <person name="Mondo S.J."/>
            <person name="Dannebaum R.O."/>
            <person name="Kuo R.C."/>
            <person name="Labutti K."/>
            <person name="Haridas S."/>
            <person name="Kuo A."/>
            <person name="Salamov A."/>
            <person name="Ahrendt S.R."/>
            <person name="Lipzen A."/>
            <person name="Sullivan W."/>
            <person name="Andreopoulos W.B."/>
            <person name="Clum A."/>
            <person name="Lindquist E."/>
            <person name="Daum C."/>
            <person name="Ramamoorthy G.K."/>
            <person name="Gryganskyi A."/>
            <person name="Culley D."/>
            <person name="Magnuson J.K."/>
            <person name="James T.Y."/>
            <person name="O'Malley M.A."/>
            <person name="Stajich J.E."/>
            <person name="Spatafora J.W."/>
            <person name="Visel A."/>
            <person name="Grigoriev I.V."/>
        </authorList>
    </citation>
    <scope>NUCLEOTIDE SEQUENCE [LARGE SCALE GENOMIC DNA]</scope>
    <source>
        <strain evidence="2 3">CBS 129021</strain>
    </source>
</reference>
<proteinExistence type="predicted"/>
<feature type="compositionally biased region" description="Low complexity" evidence="1">
    <location>
        <begin position="33"/>
        <end position="46"/>
    </location>
</feature>
<dbReference type="Proteomes" id="UP000193689">
    <property type="component" value="Unassembled WGS sequence"/>
</dbReference>
<dbReference type="InterPro" id="IPR022024">
    <property type="entry name" value="DUF3602"/>
</dbReference>
<dbReference type="EMBL" id="MCFJ01000003">
    <property type="protein sequence ID" value="ORY68916.1"/>
    <property type="molecule type" value="Genomic_DNA"/>
</dbReference>
<dbReference type="InterPro" id="IPR053203">
    <property type="entry name" value="Cisplatin_resist-associated"/>
</dbReference>
<evidence type="ECO:0000313" key="2">
    <source>
        <dbReference type="EMBL" id="ORY68916.1"/>
    </source>
</evidence>
<dbReference type="PANTHER" id="PTHR34693">
    <property type="entry name" value="PROTEIN PAR32"/>
    <property type="match status" value="1"/>
</dbReference>
<dbReference type="Pfam" id="PF12223">
    <property type="entry name" value="DUF3602"/>
    <property type="match status" value="1"/>
</dbReference>
<evidence type="ECO:0000313" key="3">
    <source>
        <dbReference type="Proteomes" id="UP000193689"/>
    </source>
</evidence>
<dbReference type="InParanoid" id="A0A1Y2ECC8"/>
<gene>
    <name evidence="2" type="ORF">BCR38DRAFT_406794</name>
</gene>
<feature type="region of interest" description="Disordered" evidence="1">
    <location>
        <begin position="88"/>
        <end position="138"/>
    </location>
</feature>
<dbReference type="AlphaFoldDB" id="A0A1Y2ECC8"/>
<dbReference type="GeneID" id="63774299"/>
<sequence>MPRYTVTEPHPTVVQDTYTHHGRGGAGNYFRAPVTTSSTGVPTTTSMPLPPKTKTFYSGRGGAGNAHTSSDCPTISFDEVYKVQSHINEKPVGHVGRGGAGNVYGSSHDAGGNTSSNPKGKDSDAVSQRSVSSSGSTLSGFMGRLSGFSLRSHH</sequence>
<feature type="region of interest" description="Disordered" evidence="1">
    <location>
        <begin position="29"/>
        <end position="73"/>
    </location>
</feature>
<evidence type="ECO:0000256" key="1">
    <source>
        <dbReference type="SAM" id="MobiDB-lite"/>
    </source>
</evidence>
<comment type="caution">
    <text evidence="2">The sequence shown here is derived from an EMBL/GenBank/DDBJ whole genome shotgun (WGS) entry which is preliminary data.</text>
</comment>
<dbReference type="OrthoDB" id="5424462at2759"/>
<accession>A0A1Y2ECC8</accession>